<proteinExistence type="predicted"/>
<evidence type="ECO:0000313" key="2">
    <source>
        <dbReference type="Proteomes" id="UP000319478"/>
    </source>
</evidence>
<organism evidence="1 2">
    <name type="scientific">Novacetimonas hansenii</name>
    <name type="common">Komagataeibacter hansenii</name>
    <dbReference type="NCBI Taxonomy" id="436"/>
    <lineage>
        <taxon>Bacteria</taxon>
        <taxon>Pseudomonadati</taxon>
        <taxon>Pseudomonadota</taxon>
        <taxon>Alphaproteobacteria</taxon>
        <taxon>Acetobacterales</taxon>
        <taxon>Acetobacteraceae</taxon>
        <taxon>Novacetimonas</taxon>
    </lineage>
</organism>
<name>A0ABQ0SH39_NOVHA</name>
<dbReference type="InterPro" id="IPR010877">
    <property type="entry name" value="Phage_Mu_Gp46"/>
</dbReference>
<sequence length="132" mass="15313">MITLTYNNDYQYCDWFMSNDGQLNLETEILVALGTDRIAEDTWTGADKKGWCLDPSFGSRLWELKEMSYENGTYESKANSFVKESLQYLITNEVCKDIDVSSTYDSGRLTIMITITKNNSEKEDYQYEWGTN</sequence>
<reference evidence="1 2" key="1">
    <citation type="submission" date="2019-06" db="EMBL/GenBank/DDBJ databases">
        <title>Whole genome shotgun sequence of Komagataeibacter hansenii NBRC 14820.</title>
        <authorList>
            <person name="Hosoyama A."/>
            <person name="Uohara A."/>
            <person name="Ohji S."/>
            <person name="Ichikawa N."/>
        </authorList>
    </citation>
    <scope>NUCLEOTIDE SEQUENCE [LARGE SCALE GENOMIC DNA]</scope>
    <source>
        <strain evidence="1 2">NBRC 14820</strain>
    </source>
</reference>
<gene>
    <name evidence="1" type="ORF">GHA01_24450</name>
</gene>
<dbReference type="EMBL" id="BJNN01000127">
    <property type="protein sequence ID" value="GEC64596.1"/>
    <property type="molecule type" value="Genomic_DNA"/>
</dbReference>
<dbReference type="Pfam" id="PF07409">
    <property type="entry name" value="GP46"/>
    <property type="match status" value="1"/>
</dbReference>
<dbReference type="Proteomes" id="UP000319478">
    <property type="component" value="Unassembled WGS sequence"/>
</dbReference>
<comment type="caution">
    <text evidence="1">The sequence shown here is derived from an EMBL/GenBank/DDBJ whole genome shotgun (WGS) entry which is preliminary data.</text>
</comment>
<dbReference type="RefSeq" id="WP_080937647.1">
    <property type="nucleotide sequence ID" value="NZ_BJNN01000127.1"/>
</dbReference>
<protein>
    <submittedName>
        <fullName evidence="1">Uncharacterized protein</fullName>
    </submittedName>
</protein>
<evidence type="ECO:0000313" key="1">
    <source>
        <dbReference type="EMBL" id="GEC64596.1"/>
    </source>
</evidence>
<keyword evidence="2" id="KW-1185">Reference proteome</keyword>
<accession>A0ABQ0SH39</accession>